<keyword evidence="7" id="KW-1185">Reference proteome</keyword>
<feature type="coiled-coil region" evidence="4">
    <location>
        <begin position="47"/>
        <end position="77"/>
    </location>
</feature>
<gene>
    <name evidence="6" type="ORF">MAM1_0105d05415</name>
</gene>
<dbReference type="Proteomes" id="UP000053815">
    <property type="component" value="Unassembled WGS sequence"/>
</dbReference>
<evidence type="ECO:0000256" key="1">
    <source>
        <dbReference type="ARBA" id="ARBA00022679"/>
    </source>
</evidence>
<evidence type="ECO:0000256" key="2">
    <source>
        <dbReference type="ARBA" id="ARBA00023253"/>
    </source>
</evidence>
<evidence type="ECO:0008006" key="8">
    <source>
        <dbReference type="Google" id="ProtNLM"/>
    </source>
</evidence>
<proteinExistence type="predicted"/>
<dbReference type="InterPro" id="IPR019378">
    <property type="entry name" value="GDP-Fuc_O-FucTrfase"/>
</dbReference>
<dbReference type="PANTHER" id="PTHR36050">
    <property type="entry name" value="O-FUCOSYLTRANSFERASE 30"/>
    <property type="match status" value="1"/>
</dbReference>
<keyword evidence="2" id="KW-0294">Fucose metabolism</keyword>
<evidence type="ECO:0000256" key="4">
    <source>
        <dbReference type="SAM" id="Coils"/>
    </source>
</evidence>
<evidence type="ECO:0000256" key="5">
    <source>
        <dbReference type="SAM" id="Phobius"/>
    </source>
</evidence>
<keyword evidence="1" id="KW-0808">Transferase</keyword>
<reference evidence="6" key="1">
    <citation type="submission" date="2014-09" db="EMBL/GenBank/DDBJ databases">
        <title>Draft genome sequence of an oleaginous Mucoromycotina fungus Mucor ambiguus NBRC6742.</title>
        <authorList>
            <person name="Takeda I."/>
            <person name="Yamane N."/>
            <person name="Morita T."/>
            <person name="Tamano K."/>
            <person name="Machida M."/>
            <person name="Baker S."/>
            <person name="Koike H."/>
        </authorList>
    </citation>
    <scope>NUCLEOTIDE SEQUENCE</scope>
    <source>
        <strain evidence="6">NBRC 6742</strain>
    </source>
</reference>
<dbReference type="EMBL" id="DF836394">
    <property type="protein sequence ID" value="GAN05939.1"/>
    <property type="molecule type" value="Genomic_DNA"/>
</dbReference>
<dbReference type="GO" id="GO:0006004">
    <property type="term" value="P:fucose metabolic process"/>
    <property type="evidence" value="ECO:0007669"/>
    <property type="project" value="UniProtKB-KW"/>
</dbReference>
<keyword evidence="5" id="KW-0812">Transmembrane</keyword>
<dbReference type="PANTHER" id="PTHR36050:SF1">
    <property type="entry name" value="O-FUCOSYLTRANSFERASE 30"/>
    <property type="match status" value="1"/>
</dbReference>
<dbReference type="Gene3D" id="3.40.50.11350">
    <property type="match status" value="1"/>
</dbReference>
<dbReference type="OrthoDB" id="1882547at2759"/>
<evidence type="ECO:0000313" key="6">
    <source>
        <dbReference type="EMBL" id="GAN05939.1"/>
    </source>
</evidence>
<dbReference type="AlphaFoldDB" id="A0A0C9MF54"/>
<dbReference type="GO" id="GO:0016740">
    <property type="term" value="F:transferase activity"/>
    <property type="evidence" value="ECO:0007669"/>
    <property type="project" value="UniProtKB-KW"/>
</dbReference>
<keyword evidence="5" id="KW-1133">Transmembrane helix</keyword>
<protein>
    <recommendedName>
        <fullName evidence="8">CigA protein</fullName>
    </recommendedName>
</protein>
<name>A0A0C9MF54_9FUNG</name>
<dbReference type="CDD" id="cd11296">
    <property type="entry name" value="O-FucT_like"/>
    <property type="match status" value="1"/>
</dbReference>
<feature type="transmembrane region" description="Helical" evidence="5">
    <location>
        <begin position="12"/>
        <end position="31"/>
    </location>
</feature>
<accession>A0A0C9MF54</accession>
<organism evidence="6">
    <name type="scientific">Mucor ambiguus</name>
    <dbReference type="NCBI Taxonomy" id="91626"/>
    <lineage>
        <taxon>Eukaryota</taxon>
        <taxon>Fungi</taxon>
        <taxon>Fungi incertae sedis</taxon>
        <taxon>Mucoromycota</taxon>
        <taxon>Mucoromycotina</taxon>
        <taxon>Mucoromycetes</taxon>
        <taxon>Mucorales</taxon>
        <taxon>Mucorineae</taxon>
        <taxon>Mucoraceae</taxon>
        <taxon>Mucor</taxon>
    </lineage>
</organism>
<sequence>MDVLLKKQNRKSLLICVISCIGLLYLIAHLTTKSTTLNTSREPAAQATAESQLIRKVKKQKQQLEQETSLLEQHILNKKILPVEFPDAFEFHRPHVNEKFITYLPHSGFHNQRIELENALLLASYLNRTLLLPSVYLGNPAFPWLRFDKMYERLLLQTKHGLEYCSLIRPDEPLPTECLNYPRWTTVPWTFFYNFEKLNQKVRIVFREDLSFEWIMDSFKLKMDDIYLFKDYSPFEFRVFDLPESTTPLSRFVNRIDLSTLEAIEEKVIHFGSVFGTYRVLAQSQEHKELLLFIRENMIFTNPTLVDIASRIVDQLGGIGSFVGIHLRVGDGLFKVRASINVDDIFHTLVNEYTDLTLKELQDVYDVNHDQDRKENNEYEIRQLRDSHQQQQMTFEQPIRIQHPSDIQSRLAANSASKLPMCQDRKNDRFSGTTIFIATDCPDPRNHPLLRKIFNTFPCVFVLSDFKNELVDLGKIQVIEEKVKLTSYLIPMVDAMIASQGHSFYGTNASTFSTYIERQLHPVYTHQTMELQGAPQP</sequence>
<evidence type="ECO:0000313" key="7">
    <source>
        <dbReference type="Proteomes" id="UP000053815"/>
    </source>
</evidence>
<dbReference type="STRING" id="91626.A0A0C9MF54"/>
<keyword evidence="3" id="KW-0119">Carbohydrate metabolism</keyword>
<keyword evidence="4" id="KW-0175">Coiled coil</keyword>
<dbReference type="Pfam" id="PF10250">
    <property type="entry name" value="O-FucT"/>
    <property type="match status" value="1"/>
</dbReference>
<keyword evidence="5" id="KW-0472">Membrane</keyword>
<evidence type="ECO:0000256" key="3">
    <source>
        <dbReference type="ARBA" id="ARBA00023277"/>
    </source>
</evidence>